<evidence type="ECO:0000313" key="3">
    <source>
        <dbReference type="Proteomes" id="UP000485058"/>
    </source>
</evidence>
<keyword evidence="1" id="KW-1133">Transmembrane helix</keyword>
<dbReference type="Proteomes" id="UP000485058">
    <property type="component" value="Unassembled WGS sequence"/>
</dbReference>
<name>A0A699ZWD0_HAELA</name>
<feature type="non-terminal residue" evidence="2">
    <location>
        <position position="100"/>
    </location>
</feature>
<keyword evidence="1" id="KW-0472">Membrane</keyword>
<gene>
    <name evidence="2" type="ORF">HaLaN_17342</name>
</gene>
<keyword evidence="3" id="KW-1185">Reference proteome</keyword>
<proteinExistence type="predicted"/>
<accession>A0A699ZWD0</accession>
<evidence type="ECO:0000313" key="2">
    <source>
        <dbReference type="EMBL" id="GFH20252.1"/>
    </source>
</evidence>
<feature type="transmembrane region" description="Helical" evidence="1">
    <location>
        <begin position="37"/>
        <end position="59"/>
    </location>
</feature>
<sequence>MRIAPDTLARYRASSLGHAAAAASAPAAVSKVSTPVSLAIAVCTAAAVAAVVAGTVCGIQGCPVNSRQVLDNLVQEGSQAHAGCRVDEAGAAGVYPSQPA</sequence>
<feature type="non-terminal residue" evidence="2">
    <location>
        <position position="1"/>
    </location>
</feature>
<evidence type="ECO:0000256" key="1">
    <source>
        <dbReference type="SAM" id="Phobius"/>
    </source>
</evidence>
<dbReference type="AlphaFoldDB" id="A0A699ZWD0"/>
<reference evidence="2 3" key="1">
    <citation type="submission" date="2020-02" db="EMBL/GenBank/DDBJ databases">
        <title>Draft genome sequence of Haematococcus lacustris strain NIES-144.</title>
        <authorList>
            <person name="Morimoto D."/>
            <person name="Nakagawa S."/>
            <person name="Yoshida T."/>
            <person name="Sawayama S."/>
        </authorList>
    </citation>
    <scope>NUCLEOTIDE SEQUENCE [LARGE SCALE GENOMIC DNA]</scope>
    <source>
        <strain evidence="2 3">NIES-144</strain>
    </source>
</reference>
<protein>
    <submittedName>
        <fullName evidence="2">Uncharacterized protein</fullName>
    </submittedName>
</protein>
<keyword evidence="1" id="KW-0812">Transmembrane</keyword>
<dbReference type="EMBL" id="BLLF01001602">
    <property type="protein sequence ID" value="GFH20252.1"/>
    <property type="molecule type" value="Genomic_DNA"/>
</dbReference>
<organism evidence="2 3">
    <name type="scientific">Haematococcus lacustris</name>
    <name type="common">Green alga</name>
    <name type="synonym">Haematococcus pluvialis</name>
    <dbReference type="NCBI Taxonomy" id="44745"/>
    <lineage>
        <taxon>Eukaryota</taxon>
        <taxon>Viridiplantae</taxon>
        <taxon>Chlorophyta</taxon>
        <taxon>core chlorophytes</taxon>
        <taxon>Chlorophyceae</taxon>
        <taxon>CS clade</taxon>
        <taxon>Chlamydomonadales</taxon>
        <taxon>Haematococcaceae</taxon>
        <taxon>Haematococcus</taxon>
    </lineage>
</organism>
<comment type="caution">
    <text evidence="2">The sequence shown here is derived from an EMBL/GenBank/DDBJ whole genome shotgun (WGS) entry which is preliminary data.</text>
</comment>